<dbReference type="AlphaFoldDB" id="A0A7T8KMA9"/>
<reference evidence="2" key="1">
    <citation type="submission" date="2021-01" db="EMBL/GenBank/DDBJ databases">
        <title>Caligus Genome Assembly.</title>
        <authorList>
            <person name="Gallardo-Escarate C."/>
        </authorList>
    </citation>
    <scope>NUCLEOTIDE SEQUENCE [LARGE SCALE GENOMIC DNA]</scope>
</reference>
<evidence type="ECO:0000313" key="2">
    <source>
        <dbReference type="Proteomes" id="UP000595437"/>
    </source>
</evidence>
<sequence length="85" mass="8836">QFSQPSVGSGGSSILGDEFENAIACSMDALDNIDANNSSSSGTPIQYNQDHVSCEDLLDFNHQHNNTTTRVGGGGLKTAATKFGS</sequence>
<keyword evidence="1" id="KW-0418">Kinase</keyword>
<organism evidence="1 2">
    <name type="scientific">Caligus rogercresseyi</name>
    <name type="common">Sea louse</name>
    <dbReference type="NCBI Taxonomy" id="217165"/>
    <lineage>
        <taxon>Eukaryota</taxon>
        <taxon>Metazoa</taxon>
        <taxon>Ecdysozoa</taxon>
        <taxon>Arthropoda</taxon>
        <taxon>Crustacea</taxon>
        <taxon>Multicrustacea</taxon>
        <taxon>Hexanauplia</taxon>
        <taxon>Copepoda</taxon>
        <taxon>Siphonostomatoida</taxon>
        <taxon>Caligidae</taxon>
        <taxon>Caligus</taxon>
    </lineage>
</organism>
<dbReference type="Proteomes" id="UP000595437">
    <property type="component" value="Chromosome 2"/>
</dbReference>
<proteinExistence type="predicted"/>
<keyword evidence="2" id="KW-1185">Reference proteome</keyword>
<name>A0A7T8KMA9_CALRO</name>
<gene>
    <name evidence="1" type="ORF">FKW44_003899</name>
</gene>
<evidence type="ECO:0000313" key="1">
    <source>
        <dbReference type="EMBL" id="QQP58542.1"/>
    </source>
</evidence>
<accession>A0A7T8KMA9</accession>
<keyword evidence="1" id="KW-0808">Transferase</keyword>
<feature type="non-terminal residue" evidence="1">
    <location>
        <position position="1"/>
    </location>
</feature>
<protein>
    <submittedName>
        <fullName evidence="1">Tyrosineprotein kinase PR2like</fullName>
    </submittedName>
</protein>
<dbReference type="GO" id="GO:0016301">
    <property type="term" value="F:kinase activity"/>
    <property type="evidence" value="ECO:0007669"/>
    <property type="project" value="UniProtKB-KW"/>
</dbReference>
<dbReference type="EMBL" id="CP045891">
    <property type="protein sequence ID" value="QQP58542.1"/>
    <property type="molecule type" value="Genomic_DNA"/>
</dbReference>